<evidence type="ECO:0000256" key="3">
    <source>
        <dbReference type="SAM" id="Coils"/>
    </source>
</evidence>
<keyword evidence="3" id="KW-0175">Coiled coil</keyword>
<keyword evidence="2" id="KW-0443">Lipid metabolism</keyword>
<reference evidence="5" key="1">
    <citation type="journal article" date="2006" name="Science">
        <title>Phytophthora genome sequences uncover evolutionary origins and mechanisms of pathogenesis.</title>
        <authorList>
            <person name="Tyler B.M."/>
            <person name="Tripathy S."/>
            <person name="Zhang X."/>
            <person name="Dehal P."/>
            <person name="Jiang R.H."/>
            <person name="Aerts A."/>
            <person name="Arredondo F.D."/>
            <person name="Baxter L."/>
            <person name="Bensasson D."/>
            <person name="Beynon J.L."/>
            <person name="Chapman J."/>
            <person name="Damasceno C.M."/>
            <person name="Dorrance A.E."/>
            <person name="Dou D."/>
            <person name="Dickerman A.W."/>
            <person name="Dubchak I.L."/>
            <person name="Garbelotto M."/>
            <person name="Gijzen M."/>
            <person name="Gordon S.G."/>
            <person name="Govers F."/>
            <person name="Grunwald N.J."/>
            <person name="Huang W."/>
            <person name="Ivors K.L."/>
            <person name="Jones R.W."/>
            <person name="Kamoun S."/>
            <person name="Krampis K."/>
            <person name="Lamour K.H."/>
            <person name="Lee M.K."/>
            <person name="McDonald W.H."/>
            <person name="Medina M."/>
            <person name="Meijer H.J."/>
            <person name="Nordberg E.K."/>
            <person name="Maclean D.J."/>
            <person name="Ospina-Giraldo M.D."/>
            <person name="Morris P.F."/>
            <person name="Phuntumart V."/>
            <person name="Putnam N.H."/>
            <person name="Rash S."/>
            <person name="Rose J.K."/>
            <person name="Sakihama Y."/>
            <person name="Salamov A.A."/>
            <person name="Savidor A."/>
            <person name="Scheuring C.F."/>
            <person name="Smith B.M."/>
            <person name="Sobral B.W."/>
            <person name="Terry A."/>
            <person name="Torto-Alalibo T.A."/>
            <person name="Win J."/>
            <person name="Xu Z."/>
            <person name="Zhang H."/>
            <person name="Grigoriev I.V."/>
            <person name="Rokhsar D.S."/>
            <person name="Boore J.L."/>
        </authorList>
    </citation>
    <scope>NUCLEOTIDE SEQUENCE [LARGE SCALE GENOMIC DNA]</scope>
    <source>
        <strain evidence="5">Pr102</strain>
    </source>
</reference>
<dbReference type="VEuPathDB" id="FungiDB:KRP23_14049"/>
<protein>
    <submittedName>
        <fullName evidence="4">Uncharacterized protein</fullName>
    </submittedName>
</protein>
<dbReference type="PANTHER" id="PTHR43856:SF1">
    <property type="entry name" value="MITOCHONDRIAL CARDIOLIPIN HYDROLASE"/>
    <property type="match status" value="1"/>
</dbReference>
<dbReference type="AlphaFoldDB" id="H3GW15"/>
<proteinExistence type="predicted"/>
<keyword evidence="5" id="KW-1185">Reference proteome</keyword>
<dbReference type="InterPro" id="IPR051406">
    <property type="entry name" value="PLD_domain"/>
</dbReference>
<dbReference type="PANTHER" id="PTHR43856">
    <property type="entry name" value="CARDIOLIPIN HYDROLASE"/>
    <property type="match status" value="1"/>
</dbReference>
<evidence type="ECO:0000256" key="2">
    <source>
        <dbReference type="ARBA" id="ARBA00023098"/>
    </source>
</evidence>
<dbReference type="GO" id="GO:0016042">
    <property type="term" value="P:lipid catabolic process"/>
    <property type="evidence" value="ECO:0007669"/>
    <property type="project" value="UniProtKB-KW"/>
</dbReference>
<reference evidence="4" key="2">
    <citation type="submission" date="2015-06" db="UniProtKB">
        <authorList>
            <consortium name="EnsemblProtists"/>
        </authorList>
    </citation>
    <scope>IDENTIFICATION</scope>
    <source>
        <strain evidence="4">Pr102</strain>
    </source>
</reference>
<name>H3GW15_PHYRM</name>
<feature type="coiled-coil region" evidence="3">
    <location>
        <begin position="132"/>
        <end position="159"/>
    </location>
</feature>
<keyword evidence="1" id="KW-0442">Lipid degradation</keyword>
<dbReference type="InParanoid" id="H3GW15"/>
<dbReference type="VEuPathDB" id="FungiDB:KRP22_4631"/>
<organism evidence="4 5">
    <name type="scientific">Phytophthora ramorum</name>
    <name type="common">Sudden oak death agent</name>
    <dbReference type="NCBI Taxonomy" id="164328"/>
    <lineage>
        <taxon>Eukaryota</taxon>
        <taxon>Sar</taxon>
        <taxon>Stramenopiles</taxon>
        <taxon>Oomycota</taxon>
        <taxon>Peronosporomycetes</taxon>
        <taxon>Peronosporales</taxon>
        <taxon>Peronosporaceae</taxon>
        <taxon>Phytophthora</taxon>
    </lineage>
</organism>
<dbReference type="HOGENOM" id="CLU_884204_0_0_1"/>
<dbReference type="EnsemblProtists" id="Phyra81613">
    <property type="protein sequence ID" value="Phyra81613"/>
    <property type="gene ID" value="Phyra81613"/>
</dbReference>
<dbReference type="EMBL" id="DS566058">
    <property type="status" value="NOT_ANNOTATED_CDS"/>
    <property type="molecule type" value="Genomic_DNA"/>
</dbReference>
<dbReference type="Proteomes" id="UP000005238">
    <property type="component" value="Unassembled WGS sequence"/>
</dbReference>
<sequence>MHWKFGLQGTGNYSTVAFDGARHAETFETRTAQAHLDSIKREFELLWDEGRIWVLLICNLVRTSLQLAVDAYLSLGVGGKTRECDSMFFDDNGGLFEQSLRLVISTGTYLVPNWGALIMTQDRPVKKRKATYLKRKEEQNALQDQIRALQQQLQELQANNGGGVSQLAQLTASVGLNVALKQSVEQQQLGVATAQSLVSRRLQDESGSPVNVYIHLGREWVERRATLVDMKGERLDQGFRYVTARCQHLHALKPHFSEERFEDANGDFCCLRNEVIPFPGIQSVRKVFDAVKFTMNTLEISISEQLGHITVHTTT</sequence>
<accession>H3GW15</accession>
<evidence type="ECO:0000313" key="5">
    <source>
        <dbReference type="Proteomes" id="UP000005238"/>
    </source>
</evidence>
<evidence type="ECO:0000313" key="4">
    <source>
        <dbReference type="EnsemblProtists" id="Phyra81613"/>
    </source>
</evidence>
<evidence type="ECO:0000256" key="1">
    <source>
        <dbReference type="ARBA" id="ARBA00022963"/>
    </source>
</evidence>